<dbReference type="InterPro" id="IPR038765">
    <property type="entry name" value="Papain-like_cys_pep_sf"/>
</dbReference>
<dbReference type="Gene3D" id="3.90.1720.10">
    <property type="entry name" value="endopeptidase domain like (from Nostoc punctiforme)"/>
    <property type="match status" value="1"/>
</dbReference>
<dbReference type="Pfam" id="PF23795">
    <property type="entry name" value="SH3_YKFC_2nd"/>
    <property type="match status" value="1"/>
</dbReference>
<evidence type="ECO:0000256" key="4">
    <source>
        <dbReference type="ARBA" id="ARBA00022807"/>
    </source>
</evidence>
<proteinExistence type="inferred from homology"/>
<evidence type="ECO:0000256" key="3">
    <source>
        <dbReference type="ARBA" id="ARBA00022801"/>
    </source>
</evidence>
<keyword evidence="3 6" id="KW-0378">Hydrolase</keyword>
<keyword evidence="2" id="KW-0645">Protease</keyword>
<evidence type="ECO:0000259" key="5">
    <source>
        <dbReference type="PROSITE" id="PS51935"/>
    </source>
</evidence>
<name>A0A4Y7R6N3_9FIRM</name>
<dbReference type="Gene3D" id="2.30.30.40">
    <property type="entry name" value="SH3 Domains"/>
    <property type="match status" value="1"/>
</dbReference>
<keyword evidence="7" id="KW-1185">Reference proteome</keyword>
<dbReference type="EMBL" id="QFGA01000003">
    <property type="protein sequence ID" value="TEB04507.1"/>
    <property type="molecule type" value="Genomic_DNA"/>
</dbReference>
<protein>
    <submittedName>
        <fullName evidence="6">Gamma-D-glutamyl-L-lysine endopeptidase</fullName>
        <ecNumber evidence="6">3.4.-.-</ecNumber>
    </submittedName>
</protein>
<dbReference type="SUPFAM" id="SSF54001">
    <property type="entry name" value="Cysteine proteinases"/>
    <property type="match status" value="1"/>
</dbReference>
<evidence type="ECO:0000256" key="2">
    <source>
        <dbReference type="ARBA" id="ARBA00022670"/>
    </source>
</evidence>
<feature type="domain" description="NlpC/P60" evidence="5">
    <location>
        <begin position="179"/>
        <end position="303"/>
    </location>
</feature>
<dbReference type="InterPro" id="IPR051202">
    <property type="entry name" value="Peptidase_C40"/>
</dbReference>
<dbReference type="AlphaFoldDB" id="A0A4Y7R6N3"/>
<dbReference type="InterPro" id="IPR057812">
    <property type="entry name" value="SH3_YKFC_2nd"/>
</dbReference>
<dbReference type="InterPro" id="IPR000064">
    <property type="entry name" value="NLP_P60_dom"/>
</dbReference>
<sequence length="304" mass="32854">MPDTNWGAVNAPATVLWSAPGKLRDYDELILRENNDPAGWSAGMDPALRLWLVGKADTMALYGEPVVILERHGAWLKVAAVEQKTRLNGQGYPGWAPAAHIVNSPAYLDALKNLPRIVVVKKTAPIYLDEALTQAAGEAPYQTRLPLLRENSGFVEVRLPNGGNGYLAGEDVKAESALTFSRSGIVSEARKFLGLPYLWAGTASYGFDCSGFTMRLYQSQGITIPRDADEQALAGTAVARQDLLPGALLFFAAKGGVGQIHHVGMYIGDGMMIHSPNSTSTVRVEAMDSGPYGDEYWGARRYSP</sequence>
<comment type="similarity">
    <text evidence="1">Belongs to the peptidase C40 family.</text>
</comment>
<dbReference type="PROSITE" id="PS51935">
    <property type="entry name" value="NLPC_P60"/>
    <property type="match status" value="1"/>
</dbReference>
<gene>
    <name evidence="6" type="primary">ykfC</name>
    <name evidence="6" type="ORF">Psch_03267</name>
</gene>
<accession>A0A4Y7R6N3</accession>
<evidence type="ECO:0000256" key="1">
    <source>
        <dbReference type="ARBA" id="ARBA00007074"/>
    </source>
</evidence>
<keyword evidence="4" id="KW-0788">Thiol protease</keyword>
<organism evidence="6 7">
    <name type="scientific">Pelotomaculum schinkii</name>
    <dbReference type="NCBI Taxonomy" id="78350"/>
    <lineage>
        <taxon>Bacteria</taxon>
        <taxon>Bacillati</taxon>
        <taxon>Bacillota</taxon>
        <taxon>Clostridia</taxon>
        <taxon>Eubacteriales</taxon>
        <taxon>Desulfotomaculaceae</taxon>
        <taxon>Pelotomaculum</taxon>
    </lineage>
</organism>
<dbReference type="PANTHER" id="PTHR47053">
    <property type="entry name" value="MUREIN DD-ENDOPEPTIDASE MEPH-RELATED"/>
    <property type="match status" value="1"/>
</dbReference>
<dbReference type="Pfam" id="PF00877">
    <property type="entry name" value="NLPC_P60"/>
    <property type="match status" value="1"/>
</dbReference>
<dbReference type="GO" id="GO:0006508">
    <property type="term" value="P:proteolysis"/>
    <property type="evidence" value="ECO:0007669"/>
    <property type="project" value="UniProtKB-KW"/>
</dbReference>
<comment type="caution">
    <text evidence="6">The sequence shown here is derived from an EMBL/GenBank/DDBJ whole genome shotgun (WGS) entry which is preliminary data.</text>
</comment>
<dbReference type="EC" id="3.4.-.-" evidence="6"/>
<reference evidence="6 7" key="1">
    <citation type="journal article" date="2018" name="Environ. Microbiol.">
        <title>Novel energy conservation strategies and behaviour of Pelotomaculum schinkii driving syntrophic propionate catabolism.</title>
        <authorList>
            <person name="Hidalgo-Ahumada C.A.P."/>
            <person name="Nobu M.K."/>
            <person name="Narihiro T."/>
            <person name="Tamaki H."/>
            <person name="Liu W.T."/>
            <person name="Kamagata Y."/>
            <person name="Stams A.J.M."/>
            <person name="Imachi H."/>
            <person name="Sousa D.Z."/>
        </authorList>
    </citation>
    <scope>NUCLEOTIDE SEQUENCE [LARGE SCALE GENOMIC DNA]</scope>
    <source>
        <strain evidence="6 7">HH</strain>
    </source>
</reference>
<dbReference type="GO" id="GO:0008234">
    <property type="term" value="F:cysteine-type peptidase activity"/>
    <property type="evidence" value="ECO:0007669"/>
    <property type="project" value="UniProtKB-KW"/>
</dbReference>
<dbReference type="PANTHER" id="PTHR47053:SF3">
    <property type="entry name" value="GAMMA-D-GLUTAMYL-L-LYSINE DIPEPTIDYL-PEPTIDASE"/>
    <property type="match status" value="1"/>
</dbReference>
<dbReference type="Proteomes" id="UP000298324">
    <property type="component" value="Unassembled WGS sequence"/>
</dbReference>
<dbReference type="RefSeq" id="WP_190258889.1">
    <property type="nucleotide sequence ID" value="NZ_QFGA01000003.1"/>
</dbReference>
<evidence type="ECO:0000313" key="6">
    <source>
        <dbReference type="EMBL" id="TEB04507.1"/>
    </source>
</evidence>
<evidence type="ECO:0000313" key="7">
    <source>
        <dbReference type="Proteomes" id="UP000298324"/>
    </source>
</evidence>